<dbReference type="SUPFAM" id="SSF48295">
    <property type="entry name" value="TrpR-like"/>
    <property type="match status" value="1"/>
</dbReference>
<dbReference type="PANTHER" id="PTHR34322">
    <property type="entry name" value="TRANSPOSASE, Y1_TNP DOMAIN-CONTAINING"/>
    <property type="match status" value="1"/>
</dbReference>
<name>A0A3B0V7D4_9ZZZZ</name>
<protein>
    <recommendedName>
        <fullName evidence="1">Transposase IS200-like domain-containing protein</fullName>
    </recommendedName>
</protein>
<dbReference type="SMART" id="SM01321">
    <property type="entry name" value="Y1_Tnp"/>
    <property type="match status" value="1"/>
</dbReference>
<dbReference type="GO" id="GO:0004803">
    <property type="term" value="F:transposase activity"/>
    <property type="evidence" value="ECO:0007669"/>
    <property type="project" value="InterPro"/>
</dbReference>
<dbReference type="EMBL" id="UOEX01000011">
    <property type="protein sequence ID" value="VAW32759.1"/>
    <property type="molecule type" value="Genomic_DNA"/>
</dbReference>
<dbReference type="Gene3D" id="3.30.70.1290">
    <property type="entry name" value="Transposase IS200-like"/>
    <property type="match status" value="1"/>
</dbReference>
<evidence type="ECO:0000313" key="2">
    <source>
        <dbReference type="EMBL" id="VAW32759.1"/>
    </source>
</evidence>
<dbReference type="InterPro" id="IPR002686">
    <property type="entry name" value="Transposase_17"/>
</dbReference>
<sequence>MLTLMPRKARIDIPGLLQHVIVRGIERRKIYRDDKDRGMFLKRLSSLLKDTGTDCFAWALLDNHFHLLLRCNRTAISTFMRRLLTGYAVNFNQRHKRNGHLFQNRYKSIICEEDVYLLELIRYIHLNPLRAKIVPEITTLDTYPWSGHAVLMGRTDLPGQAIDEVLLLFGKRRKESRRKYRQFLSDGISQGRRPELVGGGLRRSRKADNGQDECAVFDDRILGSGEFVERLRLETDIRTIMPPRVSLQKTREIICELFEVPPESIYHRSRGGPVSEVRAVFCYTAIRWLGMKGVEVGEFLSMGSSAVSRSMYRGEQILHENKPLQKHLDSVLREK</sequence>
<gene>
    <name evidence="2" type="ORF">MNBD_DELTA03-887</name>
</gene>
<reference evidence="2" key="1">
    <citation type="submission" date="2018-06" db="EMBL/GenBank/DDBJ databases">
        <authorList>
            <person name="Zhirakovskaya E."/>
        </authorList>
    </citation>
    <scope>NUCLEOTIDE SEQUENCE</scope>
</reference>
<proteinExistence type="predicted"/>
<dbReference type="GO" id="GO:0006313">
    <property type="term" value="P:DNA transposition"/>
    <property type="evidence" value="ECO:0007669"/>
    <property type="project" value="InterPro"/>
</dbReference>
<dbReference type="GO" id="GO:0043565">
    <property type="term" value="F:sequence-specific DNA binding"/>
    <property type="evidence" value="ECO:0007669"/>
    <property type="project" value="InterPro"/>
</dbReference>
<accession>A0A3B0V7D4</accession>
<dbReference type="Pfam" id="PF01797">
    <property type="entry name" value="Y1_Tnp"/>
    <property type="match status" value="1"/>
</dbReference>
<evidence type="ECO:0000259" key="1">
    <source>
        <dbReference type="SMART" id="SM01321"/>
    </source>
</evidence>
<organism evidence="2">
    <name type="scientific">hydrothermal vent metagenome</name>
    <dbReference type="NCBI Taxonomy" id="652676"/>
    <lineage>
        <taxon>unclassified sequences</taxon>
        <taxon>metagenomes</taxon>
        <taxon>ecological metagenomes</taxon>
    </lineage>
</organism>
<feature type="domain" description="Transposase IS200-like" evidence="1">
    <location>
        <begin position="13"/>
        <end position="127"/>
    </location>
</feature>
<dbReference type="Gene3D" id="1.10.1750.10">
    <property type="match status" value="1"/>
</dbReference>
<dbReference type="InterPro" id="IPR036515">
    <property type="entry name" value="Transposase_17_sf"/>
</dbReference>
<dbReference type="AlphaFoldDB" id="A0A3B0V7D4"/>
<dbReference type="InterPro" id="IPR010921">
    <property type="entry name" value="Trp_repressor/repl_initiator"/>
</dbReference>
<dbReference type="PANTHER" id="PTHR34322:SF2">
    <property type="entry name" value="TRANSPOSASE IS200-LIKE DOMAIN-CONTAINING PROTEIN"/>
    <property type="match status" value="1"/>
</dbReference>
<dbReference type="SUPFAM" id="SSF143422">
    <property type="entry name" value="Transposase IS200-like"/>
    <property type="match status" value="1"/>
</dbReference>